<dbReference type="InterPro" id="IPR002725">
    <property type="entry name" value="YgjP-like_metallopeptidase"/>
</dbReference>
<accession>G4CQX7</accession>
<reference evidence="2 3" key="1">
    <citation type="submission" date="2011-06" db="EMBL/GenBank/DDBJ databases">
        <authorList>
            <person name="Muzny D."/>
            <person name="Qin X."/>
            <person name="Deng J."/>
            <person name="Jiang H."/>
            <person name="Liu Y."/>
            <person name="Qu J."/>
            <person name="Song X.-Z."/>
            <person name="Zhang L."/>
            <person name="Thornton R."/>
            <person name="Coyle M."/>
            <person name="Francisco L."/>
            <person name="Jackson L."/>
            <person name="Javaid M."/>
            <person name="Korchina V."/>
            <person name="Kovar C."/>
            <person name="Mata R."/>
            <person name="Mathew T."/>
            <person name="Ngo R."/>
            <person name="Nguyen L."/>
            <person name="Nguyen N."/>
            <person name="Okwuonu G."/>
            <person name="Ongeri F."/>
            <person name="Pham C."/>
            <person name="Simmons D."/>
            <person name="Wilczek-Boney K."/>
            <person name="Hale W."/>
            <person name="Jakkamsetti A."/>
            <person name="Pham P."/>
            <person name="Ruth R."/>
            <person name="San Lucas F."/>
            <person name="Warren J."/>
            <person name="Zhang J."/>
            <person name="Zhao Z."/>
            <person name="Zhou C."/>
            <person name="Zhu D."/>
            <person name="Lee S."/>
            <person name="Bess C."/>
            <person name="Blankenburg K."/>
            <person name="Forbes L."/>
            <person name="Fu Q."/>
            <person name="Gubbala S."/>
            <person name="Hirani K."/>
            <person name="Jayaseelan J.C."/>
            <person name="Lara F."/>
            <person name="Munidasa M."/>
            <person name="Palculict T."/>
            <person name="Patil S."/>
            <person name="Pu L.-L."/>
            <person name="Saada N."/>
            <person name="Tang L."/>
            <person name="Weissenberger G."/>
            <person name="Zhu Y."/>
            <person name="Hemphill L."/>
            <person name="Shang Y."/>
            <person name="Youmans B."/>
            <person name="Ayvaz T."/>
            <person name="Ross M."/>
            <person name="Santibanez J."/>
            <person name="Aqrawi P."/>
            <person name="Gross S."/>
            <person name="Joshi V."/>
            <person name="Fowler G."/>
            <person name="Nazareth L."/>
            <person name="Reid J."/>
            <person name="Worley K."/>
            <person name="Petrosino J."/>
            <person name="Highlander S."/>
            <person name="Gibbs R."/>
        </authorList>
    </citation>
    <scope>NUCLEOTIDE SEQUENCE [LARGE SCALE GENOMIC DNA]</scope>
    <source>
        <strain evidence="2 3">9715</strain>
    </source>
</reference>
<organism evidence="2 3">
    <name type="scientific">Neisseria wadsworthii 9715</name>
    <dbReference type="NCBI Taxonomy" id="1030841"/>
    <lineage>
        <taxon>Bacteria</taxon>
        <taxon>Pseudomonadati</taxon>
        <taxon>Pseudomonadota</taxon>
        <taxon>Betaproteobacteria</taxon>
        <taxon>Neisseriales</taxon>
        <taxon>Neisseriaceae</taxon>
        <taxon>Neisseria</taxon>
    </lineage>
</organism>
<dbReference type="Pfam" id="PF01863">
    <property type="entry name" value="YgjP-like"/>
    <property type="match status" value="1"/>
</dbReference>
<feature type="domain" description="YgjP-like metallopeptidase" evidence="1">
    <location>
        <begin position="48"/>
        <end position="244"/>
    </location>
</feature>
<dbReference type="InterPro" id="IPR053136">
    <property type="entry name" value="UTP_pyrophosphatase-like"/>
</dbReference>
<name>G4CQX7_9NEIS</name>
<evidence type="ECO:0000313" key="3">
    <source>
        <dbReference type="Proteomes" id="UP000005336"/>
    </source>
</evidence>
<dbReference type="Proteomes" id="UP000005336">
    <property type="component" value="Unassembled WGS sequence"/>
</dbReference>
<dbReference type="Gene3D" id="3.30.2010.10">
    <property type="entry name" value="Metalloproteases ('zincins'), catalytic domain"/>
    <property type="match status" value="1"/>
</dbReference>
<keyword evidence="3" id="KW-1185">Reference proteome</keyword>
<proteinExistence type="predicted"/>
<dbReference type="CDD" id="cd07344">
    <property type="entry name" value="M48_yhfN_like"/>
    <property type="match status" value="1"/>
</dbReference>
<evidence type="ECO:0000259" key="1">
    <source>
        <dbReference type="Pfam" id="PF01863"/>
    </source>
</evidence>
<evidence type="ECO:0000313" key="2">
    <source>
        <dbReference type="EMBL" id="EGZ45982.1"/>
    </source>
</evidence>
<gene>
    <name evidence="2" type="ORF">HMPREF9370_1487</name>
</gene>
<dbReference type="PATRIC" id="fig|1030841.3.peg.1469"/>
<dbReference type="HOGENOM" id="CLU_065947_2_2_4"/>
<sequence>MRILEVLCLLVKQFLFQTGIGLFGMIRKKHILNNGQSIALQLRRSAKKNIIMRPVAADEISVNIPPFLSERKLDEWLSENEHFVLDLLQGADNGQAAGRPESVWYRGMRHELLEHDAAFVALQQGVLRLPRGDWAAQKKHLSRYLRVHAAEMLLPRLMYHAAQTGLQPVAVNLSDAKTFWGVCRMRTGIRLNWRLIGAPDFVADYVCIHELCHLRHLNHSSDFWALVNRFTPYTLEAKNWLKRHGNELFVLG</sequence>
<dbReference type="PANTHER" id="PTHR30399:SF1">
    <property type="entry name" value="UTP PYROPHOSPHATASE"/>
    <property type="match status" value="1"/>
</dbReference>
<dbReference type="PANTHER" id="PTHR30399">
    <property type="entry name" value="UNCHARACTERIZED PROTEIN YGJP"/>
    <property type="match status" value="1"/>
</dbReference>
<comment type="caution">
    <text evidence="2">The sequence shown here is derived from an EMBL/GenBank/DDBJ whole genome shotgun (WGS) entry which is preliminary data.</text>
</comment>
<protein>
    <recommendedName>
        <fullName evidence="1">YgjP-like metallopeptidase domain-containing protein</fullName>
    </recommendedName>
</protein>
<dbReference type="STRING" id="1030841.HMPREF9370_1487"/>
<dbReference type="AlphaFoldDB" id="G4CQX7"/>
<dbReference type="EMBL" id="AGAZ01000053">
    <property type="protein sequence ID" value="EGZ45982.1"/>
    <property type="molecule type" value="Genomic_DNA"/>
</dbReference>